<dbReference type="GO" id="GO:0005634">
    <property type="term" value="C:nucleus"/>
    <property type="evidence" value="ECO:0007669"/>
    <property type="project" value="UniProtKB-SubCell"/>
</dbReference>
<evidence type="ECO:0000256" key="1">
    <source>
        <dbReference type="ARBA" id="ARBA00004123"/>
    </source>
</evidence>
<dbReference type="PROSITE" id="PS50016">
    <property type="entry name" value="ZF_PHD_2"/>
    <property type="match status" value="2"/>
</dbReference>
<dbReference type="Gene3D" id="3.30.40.10">
    <property type="entry name" value="Zinc/RING finger domain, C3HC4 (zinc finger)"/>
    <property type="match status" value="2"/>
</dbReference>
<feature type="compositionally biased region" description="Acidic residues" evidence="10">
    <location>
        <begin position="117"/>
        <end position="147"/>
    </location>
</feature>
<feature type="compositionally biased region" description="Acidic residues" evidence="10">
    <location>
        <begin position="93"/>
        <end position="109"/>
    </location>
</feature>
<evidence type="ECO:0000256" key="5">
    <source>
        <dbReference type="ARBA" id="ARBA00022833"/>
    </source>
</evidence>
<organism evidence="12 13">
    <name type="scientific">Clydaea vesicula</name>
    <dbReference type="NCBI Taxonomy" id="447962"/>
    <lineage>
        <taxon>Eukaryota</taxon>
        <taxon>Fungi</taxon>
        <taxon>Fungi incertae sedis</taxon>
        <taxon>Chytridiomycota</taxon>
        <taxon>Chytridiomycota incertae sedis</taxon>
        <taxon>Chytridiomycetes</taxon>
        <taxon>Lobulomycetales</taxon>
        <taxon>Lobulomycetaceae</taxon>
        <taxon>Clydaea</taxon>
    </lineage>
</organism>
<dbReference type="PANTHER" id="PTHR45888:SF4">
    <property type="entry name" value="PHD FINGER PROTEIN 10"/>
    <property type="match status" value="1"/>
</dbReference>
<evidence type="ECO:0000313" key="13">
    <source>
        <dbReference type="Proteomes" id="UP001211065"/>
    </source>
</evidence>
<dbReference type="CDD" id="cd15489">
    <property type="entry name" value="PHD_SF"/>
    <property type="match status" value="1"/>
</dbReference>
<keyword evidence="13" id="KW-1185">Reference proteome</keyword>
<evidence type="ECO:0000256" key="9">
    <source>
        <dbReference type="PROSITE-ProRule" id="PRU00146"/>
    </source>
</evidence>
<keyword evidence="3" id="KW-0677">Repeat</keyword>
<dbReference type="SMART" id="SM00249">
    <property type="entry name" value="PHD"/>
    <property type="match status" value="3"/>
</dbReference>
<feature type="compositionally biased region" description="Polar residues" evidence="10">
    <location>
        <begin position="17"/>
        <end position="39"/>
    </location>
</feature>
<feature type="domain" description="PHD-type" evidence="11">
    <location>
        <begin position="624"/>
        <end position="674"/>
    </location>
</feature>
<feature type="region of interest" description="Disordered" evidence="10">
    <location>
        <begin position="56"/>
        <end position="188"/>
    </location>
</feature>
<comment type="caution">
    <text evidence="12">The sequence shown here is derived from an EMBL/GenBank/DDBJ whole genome shotgun (WGS) entry which is preliminary data.</text>
</comment>
<sequence length="834" mass="95549">MDISQNWASKDKKNEDPNSFSNNADEDLTSNSSIKSEPQLNLTSSKISINSILNSKNFSNTTNLQNQQTKNQESEKPEILSELDEQESKSFDVEFEDNDKTEEDVDNSEDIVKEDKDEIEGEHDAEEQEEVEGEEGEGDEEDAEDVEVTTSPVKRRGRPKSLTNLHRKKKIRSDEEEDDDVDDTVSGEEKVTIDGVLLGGREYNIKTFVLPRHPTRLYMLAMDVSRLLGYRDSYMFFSKVHSVNRVNASNADKDYFIDNKFIPSKRKFGPLPLCSARSVFKEFGYRVIQNGKKIEDDYWPEGSMHNRRDDDIEMENEEDFGDEDDSQSQQLFNGNVLLTEKSKLQLFQRASISCASFNSKLRSERKLNHFDIHTNVEQIPRKTQIEHFKIEMKKDDHSPNKVEDYIGVKGFRTGGIAKIIDDDDQWNIVYRSDDPYGKYPLALLPGQRRDSVSIFQHRFSHEDAVRLHNLAILNSSTEEGKNKVDDGVDDEDKNKPAVEEKIYLCGVSRKRDDGTCMNKVSGEGELCPLHSAIKRTNKEQKILCCHCESEEAPPKVVLDLNKDGDEVSNEYENGSNAEAASRTPKNFLLFCSKCRLRHHPQCVELEDEDLLSKILTYSWHCPNCKLCSMCDDAGDEGKMIFCDTCDRGYHTYCVDPPLEGIPEGKWMCSSCCTCVSCKKRQLPENLELIQAEPLKEDGDEIKVDITNEEEEIKEDENNEKKGLKVHICRYCTVGKNCFKKFKKGKFCPICMKTFSSKDVDVPMVCCDSCDRWVHESCDEENLTEDILSSEDSKYTCLLCDEEKRNSIIKNYSGIDLRYKLVKINQKFIISPLLK</sequence>
<keyword evidence="8" id="KW-0539">Nucleus</keyword>
<evidence type="ECO:0000313" key="12">
    <source>
        <dbReference type="EMBL" id="KAJ3224703.1"/>
    </source>
</evidence>
<feature type="compositionally biased region" description="Low complexity" evidence="10">
    <location>
        <begin position="56"/>
        <end position="71"/>
    </location>
</feature>
<evidence type="ECO:0000256" key="8">
    <source>
        <dbReference type="ARBA" id="ARBA00023242"/>
    </source>
</evidence>
<feature type="compositionally biased region" description="Acidic residues" evidence="10">
    <location>
        <begin position="174"/>
        <end position="186"/>
    </location>
</feature>
<keyword evidence="6" id="KW-0805">Transcription regulation</keyword>
<evidence type="ECO:0000256" key="10">
    <source>
        <dbReference type="SAM" id="MobiDB-lite"/>
    </source>
</evidence>
<comment type="subcellular location">
    <subcellularLocation>
        <location evidence="1">Nucleus</location>
    </subcellularLocation>
</comment>
<keyword evidence="5" id="KW-0862">Zinc</keyword>
<dbReference type="InterPro" id="IPR019787">
    <property type="entry name" value="Znf_PHD-finger"/>
</dbReference>
<evidence type="ECO:0000256" key="2">
    <source>
        <dbReference type="ARBA" id="ARBA00022723"/>
    </source>
</evidence>
<dbReference type="EMBL" id="JADGJW010000084">
    <property type="protein sequence ID" value="KAJ3224703.1"/>
    <property type="molecule type" value="Genomic_DNA"/>
</dbReference>
<dbReference type="InterPro" id="IPR013933">
    <property type="entry name" value="CRC_Rsc7/Swp82"/>
</dbReference>
<name>A0AAD5U537_9FUNG</name>
<dbReference type="Proteomes" id="UP001211065">
    <property type="component" value="Unassembled WGS sequence"/>
</dbReference>
<dbReference type="PANTHER" id="PTHR45888">
    <property type="entry name" value="HL01030P-RELATED"/>
    <property type="match status" value="1"/>
</dbReference>
<dbReference type="InterPro" id="IPR011011">
    <property type="entry name" value="Znf_FYVE_PHD"/>
</dbReference>
<accession>A0AAD5U537</accession>
<evidence type="ECO:0000256" key="7">
    <source>
        <dbReference type="ARBA" id="ARBA00023163"/>
    </source>
</evidence>
<dbReference type="InterPro" id="IPR001965">
    <property type="entry name" value="Znf_PHD"/>
</dbReference>
<evidence type="ECO:0000256" key="3">
    <source>
        <dbReference type="ARBA" id="ARBA00022737"/>
    </source>
</evidence>
<dbReference type="AlphaFoldDB" id="A0AAD5U537"/>
<dbReference type="Pfam" id="PF00628">
    <property type="entry name" value="PHD"/>
    <property type="match status" value="3"/>
</dbReference>
<gene>
    <name evidence="12" type="primary">PHF10</name>
    <name evidence="12" type="ORF">HK099_008021</name>
</gene>
<dbReference type="InterPro" id="IPR013083">
    <property type="entry name" value="Znf_RING/FYVE/PHD"/>
</dbReference>
<evidence type="ECO:0000256" key="6">
    <source>
        <dbReference type="ARBA" id="ARBA00023015"/>
    </source>
</evidence>
<keyword evidence="2" id="KW-0479">Metal-binding</keyword>
<feature type="compositionally biased region" description="Basic residues" evidence="10">
    <location>
        <begin position="153"/>
        <end position="171"/>
    </location>
</feature>
<dbReference type="Pfam" id="PF08624">
    <property type="entry name" value="CRC_subunit"/>
    <property type="match status" value="1"/>
</dbReference>
<feature type="region of interest" description="Disordered" evidence="10">
    <location>
        <begin position="1"/>
        <end position="43"/>
    </location>
</feature>
<protein>
    <submittedName>
        <fullName evidence="12">PHD finger protein 10</fullName>
    </submittedName>
</protein>
<keyword evidence="4 9" id="KW-0863">Zinc-finger</keyword>
<feature type="domain" description="PHD-type" evidence="11">
    <location>
        <begin position="744"/>
        <end position="802"/>
    </location>
</feature>
<evidence type="ECO:0000259" key="11">
    <source>
        <dbReference type="PROSITE" id="PS50016"/>
    </source>
</evidence>
<dbReference type="SUPFAM" id="SSF57903">
    <property type="entry name" value="FYVE/PHD zinc finger"/>
    <property type="match status" value="3"/>
</dbReference>
<evidence type="ECO:0000256" key="4">
    <source>
        <dbReference type="ARBA" id="ARBA00022771"/>
    </source>
</evidence>
<reference evidence="12" key="1">
    <citation type="submission" date="2020-05" db="EMBL/GenBank/DDBJ databases">
        <title>Phylogenomic resolution of chytrid fungi.</title>
        <authorList>
            <person name="Stajich J.E."/>
            <person name="Amses K."/>
            <person name="Simmons R."/>
            <person name="Seto K."/>
            <person name="Myers J."/>
            <person name="Bonds A."/>
            <person name="Quandt C.A."/>
            <person name="Barry K."/>
            <person name="Liu P."/>
            <person name="Grigoriev I."/>
            <person name="Longcore J.E."/>
            <person name="James T.Y."/>
        </authorList>
    </citation>
    <scope>NUCLEOTIDE SEQUENCE</scope>
    <source>
        <strain evidence="12">JEL0476</strain>
    </source>
</reference>
<keyword evidence="7" id="KW-0804">Transcription</keyword>
<dbReference type="GO" id="GO:0008270">
    <property type="term" value="F:zinc ion binding"/>
    <property type="evidence" value="ECO:0007669"/>
    <property type="project" value="UniProtKB-KW"/>
</dbReference>
<proteinExistence type="predicted"/>